<dbReference type="InterPro" id="IPR006665">
    <property type="entry name" value="OmpA-like"/>
</dbReference>
<dbReference type="PANTHER" id="PTHR30329:SF21">
    <property type="entry name" value="LIPOPROTEIN YIAD-RELATED"/>
    <property type="match status" value="1"/>
</dbReference>
<dbReference type="InterPro" id="IPR050330">
    <property type="entry name" value="Bact_OuterMem_StrucFunc"/>
</dbReference>
<feature type="domain" description="OmpA-like" evidence="6">
    <location>
        <begin position="1"/>
        <end position="97"/>
    </location>
</feature>
<accession>D5RND6</accession>
<organism evidence="7 8">
    <name type="scientific">Pseudoroseomonas cervicalis ATCC 49957</name>
    <dbReference type="NCBI Taxonomy" id="525371"/>
    <lineage>
        <taxon>Bacteria</taxon>
        <taxon>Pseudomonadati</taxon>
        <taxon>Pseudomonadota</taxon>
        <taxon>Alphaproteobacteria</taxon>
        <taxon>Acetobacterales</taxon>
        <taxon>Roseomonadaceae</taxon>
        <taxon>Roseomonas</taxon>
    </lineage>
</organism>
<evidence type="ECO:0000256" key="2">
    <source>
        <dbReference type="ARBA" id="ARBA00023136"/>
    </source>
</evidence>
<dbReference type="Gene3D" id="3.30.1330.60">
    <property type="entry name" value="OmpA-like domain"/>
    <property type="match status" value="1"/>
</dbReference>
<dbReference type="SUPFAM" id="SSF103088">
    <property type="entry name" value="OmpA-like"/>
    <property type="match status" value="1"/>
</dbReference>
<dbReference type="HOGENOM" id="CLU_2338612_0_0_5"/>
<evidence type="ECO:0000313" key="8">
    <source>
        <dbReference type="Proteomes" id="UP000005324"/>
    </source>
</evidence>
<keyword evidence="2 4" id="KW-0472">Membrane</keyword>
<evidence type="ECO:0000313" key="7">
    <source>
        <dbReference type="EMBL" id="EFH11182.1"/>
    </source>
</evidence>
<keyword evidence="8" id="KW-1185">Reference proteome</keyword>
<dbReference type="Proteomes" id="UP000005324">
    <property type="component" value="Unassembled WGS sequence"/>
</dbReference>
<dbReference type="PANTHER" id="PTHR30329">
    <property type="entry name" value="STATOR ELEMENT OF FLAGELLAR MOTOR COMPLEX"/>
    <property type="match status" value="1"/>
</dbReference>
<keyword evidence="3" id="KW-0998">Cell outer membrane</keyword>
<evidence type="ECO:0000256" key="1">
    <source>
        <dbReference type="ARBA" id="ARBA00004442"/>
    </source>
</evidence>
<dbReference type="Pfam" id="PF00691">
    <property type="entry name" value="OmpA"/>
    <property type="match status" value="1"/>
</dbReference>
<dbReference type="EMBL" id="ADVL01000463">
    <property type="protein sequence ID" value="EFH11182.1"/>
    <property type="molecule type" value="Genomic_DNA"/>
</dbReference>
<feature type="compositionally biased region" description="Polar residues" evidence="5">
    <location>
        <begin position="14"/>
        <end position="25"/>
    </location>
</feature>
<evidence type="ECO:0000256" key="3">
    <source>
        <dbReference type="ARBA" id="ARBA00023237"/>
    </source>
</evidence>
<proteinExistence type="predicted"/>
<dbReference type="PROSITE" id="PS51123">
    <property type="entry name" value="OMPA_2"/>
    <property type="match status" value="1"/>
</dbReference>
<dbReference type="InterPro" id="IPR036737">
    <property type="entry name" value="OmpA-like_sf"/>
</dbReference>
<sequence length="97" mass="10666">ADLTDRARQIISEAAQNSSRTQTTRIEVAGHADRSGSPQYNQRLSQRRADAVAAELVRQGVSRSAITVQAFGESRPLVPTADGVREPQNRRVEIVLR</sequence>
<protein>
    <submittedName>
        <fullName evidence="7">OmpA family protein</fullName>
    </submittedName>
</protein>
<dbReference type="GO" id="GO:0009279">
    <property type="term" value="C:cell outer membrane"/>
    <property type="evidence" value="ECO:0007669"/>
    <property type="project" value="UniProtKB-SubCell"/>
</dbReference>
<feature type="region of interest" description="Disordered" evidence="5">
    <location>
        <begin position="12"/>
        <end position="45"/>
    </location>
</feature>
<dbReference type="CDD" id="cd07185">
    <property type="entry name" value="OmpA_C-like"/>
    <property type="match status" value="1"/>
</dbReference>
<dbReference type="RefSeq" id="WP_007006312.1">
    <property type="nucleotide sequence ID" value="NZ_GG771011.1"/>
</dbReference>
<dbReference type="PRINTS" id="PR01021">
    <property type="entry name" value="OMPADOMAIN"/>
</dbReference>
<comment type="caution">
    <text evidence="7">The sequence shown here is derived from an EMBL/GenBank/DDBJ whole genome shotgun (WGS) entry which is preliminary data.</text>
</comment>
<comment type="subcellular location">
    <subcellularLocation>
        <location evidence="1">Cell outer membrane</location>
    </subcellularLocation>
</comment>
<feature type="non-terminal residue" evidence="7">
    <location>
        <position position="1"/>
    </location>
</feature>
<dbReference type="AlphaFoldDB" id="D5RND6"/>
<evidence type="ECO:0000256" key="4">
    <source>
        <dbReference type="PROSITE-ProRule" id="PRU00473"/>
    </source>
</evidence>
<evidence type="ECO:0000259" key="6">
    <source>
        <dbReference type="PROSITE" id="PS51123"/>
    </source>
</evidence>
<gene>
    <name evidence="7" type="primary">mopB2</name>
    <name evidence="7" type="ORF">HMPREF0731_2597</name>
</gene>
<evidence type="ECO:0000256" key="5">
    <source>
        <dbReference type="SAM" id="MobiDB-lite"/>
    </source>
</evidence>
<name>D5RND6_9PROT</name>
<reference evidence="7 8" key="1">
    <citation type="submission" date="2010-04" db="EMBL/GenBank/DDBJ databases">
        <authorList>
            <person name="Qin X."/>
            <person name="Bachman B."/>
            <person name="Battles P."/>
            <person name="Bell A."/>
            <person name="Bess C."/>
            <person name="Bickham C."/>
            <person name="Chaboub L."/>
            <person name="Chen D."/>
            <person name="Coyle M."/>
            <person name="Deiros D.R."/>
            <person name="Dinh H."/>
            <person name="Forbes L."/>
            <person name="Fowler G."/>
            <person name="Francisco L."/>
            <person name="Fu Q."/>
            <person name="Gubbala S."/>
            <person name="Hale W."/>
            <person name="Han Y."/>
            <person name="Hemphill L."/>
            <person name="Highlander S.K."/>
            <person name="Hirani K."/>
            <person name="Hogues M."/>
            <person name="Jackson L."/>
            <person name="Jakkamsetti A."/>
            <person name="Javaid M."/>
            <person name="Jiang H."/>
            <person name="Korchina V."/>
            <person name="Kovar C."/>
            <person name="Lara F."/>
            <person name="Lee S."/>
            <person name="Mata R."/>
            <person name="Mathew T."/>
            <person name="Moen C."/>
            <person name="Morales K."/>
            <person name="Munidasa M."/>
            <person name="Nazareth L."/>
            <person name="Ngo R."/>
            <person name="Nguyen L."/>
            <person name="Okwuonu G."/>
            <person name="Ongeri F."/>
            <person name="Patil S."/>
            <person name="Petrosino J."/>
            <person name="Pham C."/>
            <person name="Pham P."/>
            <person name="Pu L.-L."/>
            <person name="Puazo M."/>
            <person name="Raj R."/>
            <person name="Reid J."/>
            <person name="Rouhana J."/>
            <person name="Saada N."/>
            <person name="Shang Y."/>
            <person name="Simmons D."/>
            <person name="Thornton R."/>
            <person name="Warren J."/>
            <person name="Weissenberger G."/>
            <person name="Zhang J."/>
            <person name="Zhang L."/>
            <person name="Zhou C."/>
            <person name="Zhu D."/>
            <person name="Muzny D."/>
            <person name="Worley K."/>
            <person name="Gibbs R."/>
        </authorList>
    </citation>
    <scope>NUCLEOTIDE SEQUENCE [LARGE SCALE GENOMIC DNA]</scope>
    <source>
        <strain evidence="7 8">ATCC 49957</strain>
    </source>
</reference>
<dbReference type="InterPro" id="IPR006664">
    <property type="entry name" value="OMP_bac"/>
</dbReference>